<evidence type="ECO:0000313" key="3">
    <source>
        <dbReference type="Proteomes" id="UP000824540"/>
    </source>
</evidence>
<evidence type="ECO:0000313" key="2">
    <source>
        <dbReference type="EMBL" id="KAG9343133.1"/>
    </source>
</evidence>
<protein>
    <submittedName>
        <fullName evidence="2">Uncharacterized protein</fullName>
    </submittedName>
</protein>
<dbReference type="EMBL" id="JAFBMS010000024">
    <property type="protein sequence ID" value="KAG9343133.1"/>
    <property type="molecule type" value="Genomic_DNA"/>
</dbReference>
<name>A0A8T2NQJ2_9TELE</name>
<proteinExistence type="predicted"/>
<feature type="region of interest" description="Disordered" evidence="1">
    <location>
        <begin position="1"/>
        <end position="22"/>
    </location>
</feature>
<accession>A0A8T2NQJ2</accession>
<dbReference type="AlphaFoldDB" id="A0A8T2NQJ2"/>
<dbReference type="Proteomes" id="UP000824540">
    <property type="component" value="Unassembled WGS sequence"/>
</dbReference>
<keyword evidence="3" id="KW-1185">Reference proteome</keyword>
<dbReference type="OrthoDB" id="8949191at2759"/>
<reference evidence="2" key="1">
    <citation type="thesis" date="2021" institute="BYU ScholarsArchive" country="Provo, UT, USA">
        <title>Applications of and Algorithms for Genome Assembly and Genomic Analyses with an Emphasis on Marine Teleosts.</title>
        <authorList>
            <person name="Pickett B.D."/>
        </authorList>
    </citation>
    <scope>NUCLEOTIDE SEQUENCE</scope>
    <source>
        <strain evidence="2">HI-2016</strain>
    </source>
</reference>
<gene>
    <name evidence="2" type="ORF">JZ751_014105</name>
</gene>
<organism evidence="2 3">
    <name type="scientific">Albula glossodonta</name>
    <name type="common">roundjaw bonefish</name>
    <dbReference type="NCBI Taxonomy" id="121402"/>
    <lineage>
        <taxon>Eukaryota</taxon>
        <taxon>Metazoa</taxon>
        <taxon>Chordata</taxon>
        <taxon>Craniata</taxon>
        <taxon>Vertebrata</taxon>
        <taxon>Euteleostomi</taxon>
        <taxon>Actinopterygii</taxon>
        <taxon>Neopterygii</taxon>
        <taxon>Teleostei</taxon>
        <taxon>Albuliformes</taxon>
        <taxon>Albulidae</taxon>
        <taxon>Albula</taxon>
    </lineage>
</organism>
<sequence length="103" mass="12084">MQEFERSSRTPPRWKPRGNRRTQNILEVSRNIELSNSVSEGEDGEVSGFKIKVPLQAGQPLKFTVLETLDRNKEEFEFLQAQYHRQASHYRFLMQSDQHPHTG</sequence>
<comment type="caution">
    <text evidence="2">The sequence shown here is derived from an EMBL/GenBank/DDBJ whole genome shotgun (WGS) entry which is preliminary data.</text>
</comment>
<evidence type="ECO:0000256" key="1">
    <source>
        <dbReference type="SAM" id="MobiDB-lite"/>
    </source>
</evidence>